<dbReference type="RefSeq" id="XP_007816561.2">
    <property type="nucleotide sequence ID" value="XM_007818370.2"/>
</dbReference>
<feature type="signal peptide" evidence="5">
    <location>
        <begin position="1"/>
        <end position="23"/>
    </location>
</feature>
<feature type="domain" description="Glycoside hydrolase family 3 N-terminal" evidence="6">
    <location>
        <begin position="45"/>
        <end position="372"/>
    </location>
</feature>
<evidence type="ECO:0000256" key="4">
    <source>
        <dbReference type="ARBA" id="ARBA00023295"/>
    </source>
</evidence>
<evidence type="ECO:0000313" key="8">
    <source>
        <dbReference type="Proteomes" id="UP000002498"/>
    </source>
</evidence>
<evidence type="ECO:0000256" key="5">
    <source>
        <dbReference type="SAM" id="SignalP"/>
    </source>
</evidence>
<dbReference type="GO" id="GO:0004553">
    <property type="term" value="F:hydrolase activity, hydrolyzing O-glycosyl compounds"/>
    <property type="evidence" value="ECO:0007669"/>
    <property type="project" value="InterPro"/>
</dbReference>
<dbReference type="InterPro" id="IPR050226">
    <property type="entry name" value="NagZ_Beta-hexosaminidase"/>
</dbReference>
<dbReference type="KEGG" id="maj:MAA_00372"/>
<reference evidence="7 8" key="2">
    <citation type="journal article" date="2014" name="Proc. Natl. Acad. Sci. U.S.A.">
        <title>Trajectory and genomic determinants of fungal-pathogen speciation and host adaptation.</title>
        <authorList>
            <person name="Hu X."/>
            <person name="Xiao G."/>
            <person name="Zheng P."/>
            <person name="Shang Y."/>
            <person name="Su Y."/>
            <person name="Zhang X."/>
            <person name="Liu X."/>
            <person name="Zhan S."/>
            <person name="St Leger R.J."/>
            <person name="Wang C."/>
        </authorList>
    </citation>
    <scope>GENOME REANNOTATION</scope>
    <source>
        <strain evidence="8">ARSEF 23 / ATCC MYA-3075</strain>
    </source>
</reference>
<organism evidence="7 8">
    <name type="scientific">Metarhizium robertsii (strain ARSEF 23 / ATCC MYA-3075)</name>
    <name type="common">Metarhizium anisopliae (strain ARSEF 23)</name>
    <dbReference type="NCBI Taxonomy" id="655844"/>
    <lineage>
        <taxon>Eukaryota</taxon>
        <taxon>Fungi</taxon>
        <taxon>Dikarya</taxon>
        <taxon>Ascomycota</taxon>
        <taxon>Pezizomycotina</taxon>
        <taxon>Sordariomycetes</taxon>
        <taxon>Hypocreomycetidae</taxon>
        <taxon>Hypocreales</taxon>
        <taxon>Clavicipitaceae</taxon>
        <taxon>Metarhizium</taxon>
    </lineage>
</organism>
<dbReference type="Proteomes" id="UP000002498">
    <property type="component" value="Unassembled WGS sequence"/>
</dbReference>
<evidence type="ECO:0000313" key="7">
    <source>
        <dbReference type="EMBL" id="EFZ03298.2"/>
    </source>
</evidence>
<sequence>MPNHIFKSLVAATFLLIAAQATGCDELDILAGQHVVYSFPSSSHPPHELVMLTKAGLVGGVILFGVNVDGNTSQAMSVLKDAYESSPAPALLKKKTGKNVRFLVITDQEGGQVRRIKDGEPNLSAKKIGASADPAAAGEAAGAGAASSLKRYQCNSNLAPVLDVFRQPGDFTDYYQRSFGNTSQQVVGAAVPFITAQQGECVSACAKHFPGLGAASNNANTDEEPVVLNLTLSEIRGVDQVPYVAAIEAGVDMVMASWAVYPALDQRPAGLSEKWIKGELRGRLGFKGVTITDALEAGSLAAYGDAAARGTAAAVAGMDILLASGKDVMQGEAGGIGGGMQGEAVRIAVVQALKKGLLGRAEFDAATERIAAVRSRIVA</sequence>
<reference evidence="7 8" key="1">
    <citation type="journal article" date="2011" name="PLoS Genet.">
        <title>Genome sequencing and comparative transcriptomics of the model entomopathogenic fungi Metarhizium anisopliae and M. acridum.</title>
        <authorList>
            <person name="Gao Q."/>
            <person name="Jin K."/>
            <person name="Ying S.H."/>
            <person name="Zhang Y."/>
            <person name="Xiao G."/>
            <person name="Shang Y."/>
            <person name="Duan Z."/>
            <person name="Hu X."/>
            <person name="Xie X.Q."/>
            <person name="Zhou G."/>
            <person name="Peng G."/>
            <person name="Luo Z."/>
            <person name="Huang W."/>
            <person name="Wang B."/>
            <person name="Fang W."/>
            <person name="Wang S."/>
            <person name="Zhong Y."/>
            <person name="Ma L.J."/>
            <person name="St Leger R.J."/>
            <person name="Zhao G.P."/>
            <person name="Pei Y."/>
            <person name="Feng M.G."/>
            <person name="Xia Y."/>
            <person name="Wang C."/>
        </authorList>
    </citation>
    <scope>NUCLEOTIDE SEQUENCE [LARGE SCALE GENOMIC DNA]</scope>
    <source>
        <strain evidence="8">ARSEF 23 / ATCC MYA-3075</strain>
    </source>
</reference>
<proteinExistence type="inferred from homology"/>
<dbReference type="InterPro" id="IPR001764">
    <property type="entry name" value="Glyco_hydro_3_N"/>
</dbReference>
<dbReference type="Gene3D" id="3.20.20.300">
    <property type="entry name" value="Glycoside hydrolase, family 3, N-terminal domain"/>
    <property type="match status" value="1"/>
</dbReference>
<dbReference type="GO" id="GO:0009254">
    <property type="term" value="P:peptidoglycan turnover"/>
    <property type="evidence" value="ECO:0007669"/>
    <property type="project" value="TreeGrafter"/>
</dbReference>
<keyword evidence="8" id="KW-1185">Reference proteome</keyword>
<keyword evidence="3" id="KW-0325">Glycoprotein</keyword>
<dbReference type="EMBL" id="ADNJ02000003">
    <property type="protein sequence ID" value="EFZ03298.2"/>
    <property type="molecule type" value="Genomic_DNA"/>
</dbReference>
<dbReference type="InterPro" id="IPR036962">
    <property type="entry name" value="Glyco_hydro_3_N_sf"/>
</dbReference>
<keyword evidence="2 7" id="KW-0378">Hydrolase</keyword>
<comment type="caution">
    <text evidence="7">The sequence shown here is derived from an EMBL/GenBank/DDBJ whole genome shotgun (WGS) entry which is preliminary data.</text>
</comment>
<dbReference type="OrthoDB" id="416222at2759"/>
<evidence type="ECO:0000256" key="2">
    <source>
        <dbReference type="ARBA" id="ARBA00022801"/>
    </source>
</evidence>
<accession>E9EMV4</accession>
<dbReference type="Pfam" id="PF00933">
    <property type="entry name" value="Glyco_hydro_3"/>
    <property type="match status" value="1"/>
</dbReference>
<protein>
    <submittedName>
        <fullName evidence="7">Glycoside hydrolase, family 3</fullName>
    </submittedName>
</protein>
<dbReference type="AlphaFoldDB" id="E9EMV4"/>
<gene>
    <name evidence="7" type="ORF">MAA_00372</name>
</gene>
<dbReference type="GO" id="GO:0005975">
    <property type="term" value="P:carbohydrate metabolic process"/>
    <property type="evidence" value="ECO:0007669"/>
    <property type="project" value="InterPro"/>
</dbReference>
<name>E9EMV4_METRA</name>
<dbReference type="PANTHER" id="PTHR30480:SF14">
    <property type="entry name" value="HYDROLASE, PUTATIVE (AFU_ORTHOLOGUE AFUA_4G13770)-RELATED"/>
    <property type="match status" value="1"/>
</dbReference>
<keyword evidence="5" id="KW-0732">Signal</keyword>
<dbReference type="GeneID" id="19254658"/>
<evidence type="ECO:0000256" key="1">
    <source>
        <dbReference type="ARBA" id="ARBA00005336"/>
    </source>
</evidence>
<evidence type="ECO:0000259" key="6">
    <source>
        <dbReference type="Pfam" id="PF00933"/>
    </source>
</evidence>
<dbReference type="PANTHER" id="PTHR30480">
    <property type="entry name" value="BETA-HEXOSAMINIDASE-RELATED"/>
    <property type="match status" value="1"/>
</dbReference>
<evidence type="ECO:0000256" key="3">
    <source>
        <dbReference type="ARBA" id="ARBA00023180"/>
    </source>
</evidence>
<dbReference type="HOGENOM" id="CLU_008392_0_1_1"/>
<keyword evidence="4" id="KW-0326">Glycosidase</keyword>
<feature type="chain" id="PRO_5003239031" evidence="5">
    <location>
        <begin position="24"/>
        <end position="379"/>
    </location>
</feature>
<dbReference type="InterPro" id="IPR017853">
    <property type="entry name" value="GH"/>
</dbReference>
<comment type="similarity">
    <text evidence="1">Belongs to the glycosyl hydrolase 3 family.</text>
</comment>
<dbReference type="SUPFAM" id="SSF51445">
    <property type="entry name" value="(Trans)glycosidases"/>
    <property type="match status" value="1"/>
</dbReference>